<comment type="caution">
    <text evidence="5">The sequence shown here is derived from an EMBL/GenBank/DDBJ whole genome shotgun (WGS) entry which is preliminary data.</text>
</comment>
<dbReference type="GO" id="GO:0009016">
    <property type="term" value="F:succinyldiaminopimelate transaminase activity"/>
    <property type="evidence" value="ECO:0007669"/>
    <property type="project" value="UniProtKB-EC"/>
</dbReference>
<gene>
    <name evidence="5" type="primary">dapC</name>
    <name evidence="5" type="ORF">GWK41_00520</name>
</gene>
<proteinExistence type="predicted"/>
<keyword evidence="2 5" id="KW-0032">Aminotransferase</keyword>
<dbReference type="SUPFAM" id="SSF53383">
    <property type="entry name" value="PLP-dependent transferases"/>
    <property type="match status" value="1"/>
</dbReference>
<organism evidence="5 6">
    <name type="scientific">Persephonella atlantica</name>
    <dbReference type="NCBI Taxonomy" id="2699429"/>
    <lineage>
        <taxon>Bacteria</taxon>
        <taxon>Pseudomonadati</taxon>
        <taxon>Aquificota</taxon>
        <taxon>Aquificia</taxon>
        <taxon>Aquificales</taxon>
        <taxon>Hydrogenothermaceae</taxon>
        <taxon>Persephonella</taxon>
    </lineage>
</organism>
<dbReference type="Proteomes" id="UP000772812">
    <property type="component" value="Unassembled WGS sequence"/>
</dbReference>
<dbReference type="CDD" id="cd00609">
    <property type="entry name" value="AAT_like"/>
    <property type="match status" value="1"/>
</dbReference>
<protein>
    <submittedName>
        <fullName evidence="5">Succinyldiaminopimelate transaminase</fullName>
        <ecNumber evidence="5">2.6.1.17</ecNumber>
    </submittedName>
</protein>
<dbReference type="PANTHER" id="PTHR42832:SF3">
    <property type="entry name" value="L-GLUTAMINE--4-(METHYLSULFANYL)-2-OXOBUTANOATE AMINOTRANSFERASE"/>
    <property type="match status" value="1"/>
</dbReference>
<evidence type="ECO:0000313" key="5">
    <source>
        <dbReference type="EMBL" id="MBK3331545.1"/>
    </source>
</evidence>
<feature type="domain" description="Aminotransferase class I/classII large" evidence="4">
    <location>
        <begin position="30"/>
        <end position="382"/>
    </location>
</feature>
<evidence type="ECO:0000256" key="1">
    <source>
        <dbReference type="ARBA" id="ARBA00001933"/>
    </source>
</evidence>
<evidence type="ECO:0000313" key="6">
    <source>
        <dbReference type="Proteomes" id="UP000772812"/>
    </source>
</evidence>
<name>A0ABS1GF43_9AQUI</name>
<evidence type="ECO:0000256" key="3">
    <source>
        <dbReference type="ARBA" id="ARBA00022679"/>
    </source>
</evidence>
<evidence type="ECO:0000259" key="4">
    <source>
        <dbReference type="Pfam" id="PF00155"/>
    </source>
</evidence>
<dbReference type="InterPro" id="IPR004839">
    <property type="entry name" value="Aminotransferase_I/II_large"/>
</dbReference>
<dbReference type="InterPro" id="IPR015424">
    <property type="entry name" value="PyrdxlP-dep_Trfase"/>
</dbReference>
<keyword evidence="6" id="KW-1185">Reference proteome</keyword>
<keyword evidence="3 5" id="KW-0808">Transferase</keyword>
<dbReference type="InterPro" id="IPR015421">
    <property type="entry name" value="PyrdxlP-dep_Trfase_major"/>
</dbReference>
<dbReference type="InterPro" id="IPR050881">
    <property type="entry name" value="LL-DAP_aminotransferase"/>
</dbReference>
<dbReference type="PANTHER" id="PTHR42832">
    <property type="entry name" value="AMINO ACID AMINOTRANSFERASE"/>
    <property type="match status" value="1"/>
</dbReference>
<dbReference type="Gene3D" id="3.40.640.10">
    <property type="entry name" value="Type I PLP-dependent aspartate aminotransferase-like (Major domain)"/>
    <property type="match status" value="1"/>
</dbReference>
<dbReference type="Gene3D" id="3.90.1150.10">
    <property type="entry name" value="Aspartate Aminotransferase, domain 1"/>
    <property type="match status" value="1"/>
</dbReference>
<dbReference type="InterPro" id="IPR015422">
    <property type="entry name" value="PyrdxlP-dep_Trfase_small"/>
</dbReference>
<accession>A0ABS1GF43</accession>
<sequence>MNRIIKSLRPYPMEELNRIKDELKKKGIKIYDFGTGDPKEPTDPKIRQALIDAVPEVSQYPSVYGKRELREAISKWFENRFGVFLNPDTQIIPSNGSKEAIFHFPLVFIDTDIPEKKKVIFGTPGYPVYERGTLYAGGEPVPIRLREEDRFLLRLDRVDKSLLEETKIVWINYPHNPTGATASLSYLDEVYHICREYDIILCSDECYTEIYFDRKPPSALQVGTEGIVVFHSLSKRSGMTGYRTGFVAGDEKIISEYRKGRASFGVATPDFIQEAAKVAWSDEEHVEERRKIFKEKREIFLQFFREIGLQSLYPEATFYFWVKAPDGMSGEDYAKHLLRYGIVVSPGVNFCSGLEVMEGRCRSEYFRIALVPTVSECQEAVQIWKDAHSDLKL</sequence>
<dbReference type="EMBL" id="JAACYA010000001">
    <property type="protein sequence ID" value="MBK3331545.1"/>
    <property type="molecule type" value="Genomic_DNA"/>
</dbReference>
<comment type="cofactor">
    <cofactor evidence="1">
        <name>pyridoxal 5'-phosphate</name>
        <dbReference type="ChEBI" id="CHEBI:597326"/>
    </cofactor>
</comment>
<evidence type="ECO:0000256" key="2">
    <source>
        <dbReference type="ARBA" id="ARBA00022576"/>
    </source>
</evidence>
<reference evidence="5 6" key="1">
    <citation type="journal article" date="2021" name="Syst. Appl. Microbiol.">
        <title>Persephonella atlantica sp. nov.: How to adapt to physico-chemical gradients in high temperature hydrothermal habitats.</title>
        <authorList>
            <person name="Francois D.X."/>
            <person name="Godfroy A."/>
            <person name="Mathien C."/>
            <person name="Aube J."/>
            <person name="Cathalot C."/>
            <person name="Lesongeur F."/>
            <person name="L'Haridon S."/>
            <person name="Philippon X."/>
            <person name="Roussel E.G."/>
        </authorList>
    </citation>
    <scope>NUCLEOTIDE SEQUENCE [LARGE SCALE GENOMIC DNA]</scope>
    <source>
        <strain evidence="5 6">MO1340</strain>
    </source>
</reference>
<dbReference type="EC" id="2.6.1.17" evidence="5"/>
<dbReference type="RefSeq" id="WP_200672964.1">
    <property type="nucleotide sequence ID" value="NZ_JAACYA010000001.1"/>
</dbReference>
<dbReference type="InterPro" id="IPR019877">
    <property type="entry name" value="DapC"/>
</dbReference>
<dbReference type="Pfam" id="PF00155">
    <property type="entry name" value="Aminotran_1_2"/>
    <property type="match status" value="1"/>
</dbReference>
<dbReference type="NCBIfam" id="TIGR03537">
    <property type="entry name" value="DapC"/>
    <property type="match status" value="1"/>
</dbReference>